<dbReference type="OrthoDB" id="5568182at2"/>
<dbReference type="PATRIC" id="fig|1348657.5.peg.1068"/>
<feature type="transmembrane region" description="Helical" evidence="1">
    <location>
        <begin position="41"/>
        <end position="58"/>
    </location>
</feature>
<keyword evidence="1" id="KW-1133">Transmembrane helix</keyword>
<protein>
    <recommendedName>
        <fullName evidence="4">VanZ-like domain-containing protein</fullName>
    </recommendedName>
</protein>
<dbReference type="NCBIfam" id="NF037970">
    <property type="entry name" value="vanZ_1"/>
    <property type="match status" value="1"/>
</dbReference>
<evidence type="ECO:0000313" key="2">
    <source>
        <dbReference type="EMBL" id="EPZ16397.1"/>
    </source>
</evidence>
<reference evidence="2 3" key="1">
    <citation type="submission" date="2013-06" db="EMBL/GenBank/DDBJ databases">
        <title>Draft genome sequence of Thauera terpenica.</title>
        <authorList>
            <person name="Liu B."/>
            <person name="Frostegard A.H."/>
            <person name="Shapleigh J.P."/>
        </authorList>
    </citation>
    <scope>NUCLEOTIDE SEQUENCE [LARGE SCALE GENOMIC DNA]</scope>
    <source>
        <strain evidence="2 3">58Eu</strain>
    </source>
</reference>
<name>S9ZS93_9RHOO</name>
<evidence type="ECO:0000256" key="1">
    <source>
        <dbReference type="SAM" id="Phobius"/>
    </source>
</evidence>
<feature type="transmembrane region" description="Helical" evidence="1">
    <location>
        <begin position="7"/>
        <end position="29"/>
    </location>
</feature>
<comment type="caution">
    <text evidence="2">The sequence shown here is derived from an EMBL/GenBank/DDBJ whole genome shotgun (WGS) entry which is preliminary data.</text>
</comment>
<accession>S9ZS93</accession>
<organism evidence="2 3">
    <name type="scientific">Thauera terpenica 58Eu</name>
    <dbReference type="NCBI Taxonomy" id="1348657"/>
    <lineage>
        <taxon>Bacteria</taxon>
        <taxon>Pseudomonadati</taxon>
        <taxon>Pseudomonadota</taxon>
        <taxon>Betaproteobacteria</taxon>
        <taxon>Rhodocyclales</taxon>
        <taxon>Zoogloeaceae</taxon>
        <taxon>Thauera</taxon>
    </lineage>
</organism>
<dbReference type="AlphaFoldDB" id="S9ZS93"/>
<proteinExistence type="predicted"/>
<evidence type="ECO:0000313" key="3">
    <source>
        <dbReference type="Proteomes" id="UP000015455"/>
    </source>
</evidence>
<dbReference type="EMBL" id="ATJV01000045">
    <property type="protein sequence ID" value="EPZ16397.1"/>
    <property type="molecule type" value="Genomic_DNA"/>
</dbReference>
<sequence>MPSSVRTIFRILFCTLLLAVFWLALMPAPNIAKLVSWQDKIEHALAFATLALLAYAGWPRHPLRIAAGLLLYGAAMELAQSQTRHRFGDPWDWVADAVGLLVLVPLVMRGYADSARI</sequence>
<evidence type="ECO:0008006" key="4">
    <source>
        <dbReference type="Google" id="ProtNLM"/>
    </source>
</evidence>
<dbReference type="eggNOG" id="ENOG5033CUB">
    <property type="taxonomic scope" value="Bacteria"/>
</dbReference>
<keyword evidence="3" id="KW-1185">Reference proteome</keyword>
<dbReference type="STRING" id="1348657.M622_12640"/>
<dbReference type="Proteomes" id="UP000015455">
    <property type="component" value="Unassembled WGS sequence"/>
</dbReference>
<dbReference type="RefSeq" id="WP_021248509.1">
    <property type="nucleotide sequence ID" value="NZ_ATJV01000045.1"/>
</dbReference>
<gene>
    <name evidence="2" type="ORF">M622_12640</name>
</gene>
<keyword evidence="1" id="KW-0812">Transmembrane</keyword>
<keyword evidence="1" id="KW-0472">Membrane</keyword>